<evidence type="ECO:0000313" key="1">
    <source>
        <dbReference type="EMBL" id="QJA54345.1"/>
    </source>
</evidence>
<sequence length="80" mass="9826">MKRETCYQWIIRDNQQLNFNDYILTRKHYSSRAEVDKDWSPENTECCFHPIKPLRMTKQIGELAWVLTRHERKRENKEAT</sequence>
<protein>
    <submittedName>
        <fullName evidence="1">Uncharacterized protein</fullName>
    </submittedName>
</protein>
<gene>
    <name evidence="1" type="ORF">TM448A04631_0007</name>
</gene>
<name>A0A6H2A499_9ZZZZ</name>
<reference evidence="1" key="1">
    <citation type="submission" date="2020-03" db="EMBL/GenBank/DDBJ databases">
        <title>The deep terrestrial virosphere.</title>
        <authorList>
            <person name="Holmfeldt K."/>
            <person name="Nilsson E."/>
            <person name="Simone D."/>
            <person name="Lopez-Fernandez M."/>
            <person name="Wu X."/>
            <person name="de Brujin I."/>
            <person name="Lundin D."/>
            <person name="Andersson A."/>
            <person name="Bertilsson S."/>
            <person name="Dopson M."/>
        </authorList>
    </citation>
    <scope>NUCLEOTIDE SEQUENCE</scope>
    <source>
        <strain evidence="1">TM448A04631</strain>
    </source>
</reference>
<organism evidence="1">
    <name type="scientific">viral metagenome</name>
    <dbReference type="NCBI Taxonomy" id="1070528"/>
    <lineage>
        <taxon>unclassified sequences</taxon>
        <taxon>metagenomes</taxon>
        <taxon>organismal metagenomes</taxon>
    </lineage>
</organism>
<accession>A0A6H2A499</accession>
<dbReference type="EMBL" id="MT144498">
    <property type="protein sequence ID" value="QJA54345.1"/>
    <property type="molecule type" value="Genomic_DNA"/>
</dbReference>
<proteinExistence type="predicted"/>
<dbReference type="AlphaFoldDB" id="A0A6H2A499"/>